<dbReference type="Proteomes" id="UP000800035">
    <property type="component" value="Unassembled WGS sequence"/>
</dbReference>
<organism evidence="1 2">
    <name type="scientific">Byssothecium circinans</name>
    <dbReference type="NCBI Taxonomy" id="147558"/>
    <lineage>
        <taxon>Eukaryota</taxon>
        <taxon>Fungi</taxon>
        <taxon>Dikarya</taxon>
        <taxon>Ascomycota</taxon>
        <taxon>Pezizomycotina</taxon>
        <taxon>Dothideomycetes</taxon>
        <taxon>Pleosporomycetidae</taxon>
        <taxon>Pleosporales</taxon>
        <taxon>Massarineae</taxon>
        <taxon>Massarinaceae</taxon>
        <taxon>Byssothecium</taxon>
    </lineage>
</organism>
<name>A0A6A5UFF5_9PLEO</name>
<dbReference type="EMBL" id="ML976977">
    <property type="protein sequence ID" value="KAF1963641.1"/>
    <property type="molecule type" value="Genomic_DNA"/>
</dbReference>
<gene>
    <name evidence="1" type="ORF">CC80DRAFT_541558</name>
</gene>
<protein>
    <submittedName>
        <fullName evidence="1">Uncharacterized protein</fullName>
    </submittedName>
</protein>
<evidence type="ECO:0000313" key="2">
    <source>
        <dbReference type="Proteomes" id="UP000800035"/>
    </source>
</evidence>
<reference evidence="1" key="1">
    <citation type="journal article" date="2020" name="Stud. Mycol.">
        <title>101 Dothideomycetes genomes: a test case for predicting lifestyles and emergence of pathogens.</title>
        <authorList>
            <person name="Haridas S."/>
            <person name="Albert R."/>
            <person name="Binder M."/>
            <person name="Bloem J."/>
            <person name="Labutti K."/>
            <person name="Salamov A."/>
            <person name="Andreopoulos B."/>
            <person name="Baker S."/>
            <person name="Barry K."/>
            <person name="Bills G."/>
            <person name="Bluhm B."/>
            <person name="Cannon C."/>
            <person name="Castanera R."/>
            <person name="Culley D."/>
            <person name="Daum C."/>
            <person name="Ezra D."/>
            <person name="Gonzalez J."/>
            <person name="Henrissat B."/>
            <person name="Kuo A."/>
            <person name="Liang C."/>
            <person name="Lipzen A."/>
            <person name="Lutzoni F."/>
            <person name="Magnuson J."/>
            <person name="Mondo S."/>
            <person name="Nolan M."/>
            <person name="Ohm R."/>
            <person name="Pangilinan J."/>
            <person name="Park H.-J."/>
            <person name="Ramirez L."/>
            <person name="Alfaro M."/>
            <person name="Sun H."/>
            <person name="Tritt A."/>
            <person name="Yoshinaga Y."/>
            <person name="Zwiers L.-H."/>
            <person name="Turgeon B."/>
            <person name="Goodwin S."/>
            <person name="Spatafora J."/>
            <person name="Crous P."/>
            <person name="Grigoriev I."/>
        </authorList>
    </citation>
    <scope>NUCLEOTIDE SEQUENCE</scope>
    <source>
        <strain evidence="1">CBS 675.92</strain>
    </source>
</reference>
<sequence>MALRTLPSDNWCICHASGALDCAKKCITALEKYQNNELNFRGAEFSIYGLGDDAEFKFLKYFMKGKNCNISALLKLVEDLNIKRNEAWLVSHVAYKVIHWDSWNQMWKDAIKPIGTREEFAHACMKSIKNNRFDHLRCPLPTDAKNSLKIVKKMDVGQGPFFQEGDRIAFDLERSVLEYVVQGYSAKLITNTLVEWEELNDTNLKSIIKPFMDYFEPPNESQLVDHLVWRVQNWNPVTWL</sequence>
<keyword evidence="2" id="KW-1185">Reference proteome</keyword>
<dbReference type="AlphaFoldDB" id="A0A6A5UFF5"/>
<proteinExistence type="predicted"/>
<accession>A0A6A5UFF5</accession>
<evidence type="ECO:0000313" key="1">
    <source>
        <dbReference type="EMBL" id="KAF1963641.1"/>
    </source>
</evidence>